<sequence length="126" mass="14636">MTGLLNRLRDRLSSLLPEPEPEKLTVDSVGQPESGVSAETIQAVMEWLFASLINAGYYRRSHLYWLHTKVEPAQNRALQHCYRRKEPVLGYRCGDRMPAPPSGYYWRLMPEHTSMRIYQLEVKDDA</sequence>
<evidence type="ECO:0000313" key="2">
    <source>
        <dbReference type="Proteomes" id="UP001476950"/>
    </source>
</evidence>
<proteinExistence type="predicted"/>
<accession>A0ABV0KRG1</accession>
<organism evidence="1 2">
    <name type="scientific">Stenomitos frigidus AS-A4</name>
    <dbReference type="NCBI Taxonomy" id="2933935"/>
    <lineage>
        <taxon>Bacteria</taxon>
        <taxon>Bacillati</taxon>
        <taxon>Cyanobacteriota</taxon>
        <taxon>Cyanophyceae</taxon>
        <taxon>Leptolyngbyales</taxon>
        <taxon>Leptolyngbyaceae</taxon>
        <taxon>Stenomitos</taxon>
    </lineage>
</organism>
<comment type="caution">
    <text evidence="1">The sequence shown here is derived from an EMBL/GenBank/DDBJ whole genome shotgun (WGS) entry which is preliminary data.</text>
</comment>
<dbReference type="Proteomes" id="UP001476950">
    <property type="component" value="Unassembled WGS sequence"/>
</dbReference>
<dbReference type="EMBL" id="JAMPLM010000045">
    <property type="protein sequence ID" value="MEP1061826.1"/>
    <property type="molecule type" value="Genomic_DNA"/>
</dbReference>
<protein>
    <submittedName>
        <fullName evidence="1">Uncharacterized protein</fullName>
    </submittedName>
</protein>
<evidence type="ECO:0000313" key="1">
    <source>
        <dbReference type="EMBL" id="MEP1061826.1"/>
    </source>
</evidence>
<keyword evidence="2" id="KW-1185">Reference proteome</keyword>
<reference evidence="1 2" key="1">
    <citation type="submission" date="2022-04" db="EMBL/GenBank/DDBJ databases">
        <title>Positive selection, recombination, and allopatry shape intraspecific diversity of widespread and dominant cyanobacteria.</title>
        <authorList>
            <person name="Wei J."/>
            <person name="Shu W."/>
            <person name="Hu C."/>
        </authorList>
    </citation>
    <scope>NUCLEOTIDE SEQUENCE [LARGE SCALE GENOMIC DNA]</scope>
    <source>
        <strain evidence="1 2">AS-A4</strain>
    </source>
</reference>
<dbReference type="RefSeq" id="WP_199305208.1">
    <property type="nucleotide sequence ID" value="NZ_JAMPLM010000045.1"/>
</dbReference>
<name>A0ABV0KRG1_9CYAN</name>
<gene>
    <name evidence="1" type="ORF">NDI38_25985</name>
</gene>